<name>A0A918QYY7_9FLAO</name>
<dbReference type="GO" id="GO:0019867">
    <property type="term" value="C:outer membrane"/>
    <property type="evidence" value="ECO:0007669"/>
    <property type="project" value="InterPro"/>
</dbReference>
<gene>
    <name evidence="4" type="ORF">GCM10007028_15910</name>
</gene>
<reference evidence="4" key="2">
    <citation type="submission" date="2020-09" db="EMBL/GenBank/DDBJ databases">
        <authorList>
            <person name="Sun Q."/>
            <person name="Kim S."/>
        </authorList>
    </citation>
    <scope>NUCLEOTIDE SEQUENCE</scope>
    <source>
        <strain evidence="4">KCTC 12710</strain>
    </source>
</reference>
<keyword evidence="1" id="KW-0472">Membrane</keyword>
<dbReference type="EMBL" id="BMWZ01000003">
    <property type="protein sequence ID" value="GGZ79178.1"/>
    <property type="molecule type" value="Genomic_DNA"/>
</dbReference>
<dbReference type="InterPro" id="IPR039910">
    <property type="entry name" value="D15-like"/>
</dbReference>
<keyword evidence="1" id="KW-1134">Transmembrane beta strand</keyword>
<evidence type="ECO:0000313" key="4">
    <source>
        <dbReference type="EMBL" id="GGZ79178.1"/>
    </source>
</evidence>
<sequence>MRKITFLVLYIYVLFSFQGFGQEIRLKISGNTEKETKVLDSLGYNKIHPNYNSIKRELDSLQNKLINIGFLENELLDITKKNDTSFTSNINLKNKFNTIYIYYNNEEIDKSTLNLISNAVLDDYFVLKIADIEKALTFINSEISEKGYPFSKLKLVDITNEPNATLKANLALETPDKKRTINDIVLKGYTKFPQSYLKHFLKIKPDQVFDLNTIQTKTTQLNNLKFAKELKPPEVLFTNDSTTLYLYIEKTKSNAFDGFLGFGTNEETGKLQFDGYLNLNLNNNLNFGESLRLLYKSDENDQQTFEADVSLPYLFKSPIGVDLLLRIFRRDSSFTTTNQSAKIHYQINPKHKAFGGILATESNNLLSNNTNQTITDYKTQYYTFAYQFINPQNYNALFPINSKVFLETGFGDRTTDNGSEKQTQLLFEAHKIFNLNLKNSFYIRLNGAHLISDSYFENELMRFGGINSIRGFEENSLYATLYGVVNTEYRYQISNTIFIHSIIDAAYFENKIINTDEKLFGYGFGFGLLTKAGLFRFNYANGKTENSAFNLSNSKIHISLTTNF</sequence>
<protein>
    <submittedName>
        <fullName evidence="4">Membrane protein</fullName>
    </submittedName>
</protein>
<dbReference type="PANTHER" id="PTHR12815:SF18">
    <property type="entry name" value="SORTING AND ASSEMBLY MACHINERY COMPONENT 50 HOMOLOG"/>
    <property type="match status" value="1"/>
</dbReference>
<dbReference type="InterPro" id="IPR010827">
    <property type="entry name" value="BamA/TamA_POTRA"/>
</dbReference>
<dbReference type="AlphaFoldDB" id="A0A918QYY7"/>
<feature type="domain" description="POTRA" evidence="3">
    <location>
        <begin position="180"/>
        <end position="248"/>
    </location>
</feature>
<comment type="caution">
    <text evidence="4">The sequence shown here is derived from an EMBL/GenBank/DDBJ whole genome shotgun (WGS) entry which is preliminary data.</text>
</comment>
<dbReference type="Gene3D" id="2.40.160.50">
    <property type="entry name" value="membrane protein fhac: a member of the omp85/tpsb transporter family"/>
    <property type="match status" value="1"/>
</dbReference>
<evidence type="ECO:0000259" key="3">
    <source>
        <dbReference type="Pfam" id="PF07244"/>
    </source>
</evidence>
<keyword evidence="2" id="KW-0812">Transmembrane</keyword>
<accession>A0A918QYY7</accession>
<evidence type="ECO:0000313" key="5">
    <source>
        <dbReference type="Proteomes" id="UP000636004"/>
    </source>
</evidence>
<proteinExistence type="predicted"/>
<dbReference type="Pfam" id="PF07244">
    <property type="entry name" value="POTRA"/>
    <property type="match status" value="1"/>
</dbReference>
<organism evidence="4 5">
    <name type="scientific">Algibacter mikhailovii</name>
    <dbReference type="NCBI Taxonomy" id="425498"/>
    <lineage>
        <taxon>Bacteria</taxon>
        <taxon>Pseudomonadati</taxon>
        <taxon>Bacteroidota</taxon>
        <taxon>Flavobacteriia</taxon>
        <taxon>Flavobacteriales</taxon>
        <taxon>Flavobacteriaceae</taxon>
        <taxon>Algibacter</taxon>
    </lineage>
</organism>
<keyword evidence="5" id="KW-1185">Reference proteome</keyword>
<dbReference type="PANTHER" id="PTHR12815">
    <property type="entry name" value="SORTING AND ASSEMBLY MACHINERY SAMM50 PROTEIN FAMILY MEMBER"/>
    <property type="match status" value="1"/>
</dbReference>
<dbReference type="Proteomes" id="UP000636004">
    <property type="component" value="Unassembled WGS sequence"/>
</dbReference>
<reference evidence="4" key="1">
    <citation type="journal article" date="2014" name="Int. J. Syst. Evol. Microbiol.">
        <title>Complete genome sequence of Corynebacterium casei LMG S-19264T (=DSM 44701T), isolated from a smear-ripened cheese.</title>
        <authorList>
            <consortium name="US DOE Joint Genome Institute (JGI-PGF)"/>
            <person name="Walter F."/>
            <person name="Albersmeier A."/>
            <person name="Kalinowski J."/>
            <person name="Ruckert C."/>
        </authorList>
    </citation>
    <scope>NUCLEOTIDE SEQUENCE</scope>
    <source>
        <strain evidence="4">KCTC 12710</strain>
    </source>
</reference>
<evidence type="ECO:0000256" key="1">
    <source>
        <dbReference type="ARBA" id="ARBA00022452"/>
    </source>
</evidence>
<evidence type="ECO:0000256" key="2">
    <source>
        <dbReference type="ARBA" id="ARBA00022692"/>
    </source>
</evidence>
<dbReference type="RefSeq" id="WP_189360250.1">
    <property type="nucleotide sequence ID" value="NZ_BMWZ01000003.1"/>
</dbReference>